<dbReference type="SUPFAM" id="SSF141371">
    <property type="entry name" value="PilZ domain-like"/>
    <property type="match status" value="1"/>
</dbReference>
<proteinExistence type="predicted"/>
<accession>A0ABU8S805</accession>
<evidence type="ECO:0000313" key="3">
    <source>
        <dbReference type="Proteomes" id="UP001379235"/>
    </source>
</evidence>
<protein>
    <submittedName>
        <fullName evidence="2">PilZ domain-containing protein</fullName>
    </submittedName>
</protein>
<dbReference type="Gene3D" id="2.40.10.220">
    <property type="entry name" value="predicted glycosyltransferase like domains"/>
    <property type="match status" value="1"/>
</dbReference>
<dbReference type="RefSeq" id="WP_339966557.1">
    <property type="nucleotide sequence ID" value="NZ_JBBHJY010000004.1"/>
</dbReference>
<evidence type="ECO:0000259" key="1">
    <source>
        <dbReference type="Pfam" id="PF07238"/>
    </source>
</evidence>
<reference evidence="2 3" key="1">
    <citation type="submission" date="2024-03" db="EMBL/GenBank/DDBJ databases">
        <authorList>
            <person name="Jo J.-H."/>
        </authorList>
    </citation>
    <scope>NUCLEOTIDE SEQUENCE [LARGE SCALE GENOMIC DNA]</scope>
    <source>
        <strain evidence="2 3">AS3R-12</strain>
    </source>
</reference>
<dbReference type="Pfam" id="PF07238">
    <property type="entry name" value="PilZ"/>
    <property type="match status" value="1"/>
</dbReference>
<dbReference type="Proteomes" id="UP001379235">
    <property type="component" value="Unassembled WGS sequence"/>
</dbReference>
<dbReference type="EMBL" id="JBBHJY010000004">
    <property type="protein sequence ID" value="MEJ6010092.1"/>
    <property type="molecule type" value="Genomic_DNA"/>
</dbReference>
<keyword evidence="3" id="KW-1185">Reference proteome</keyword>
<gene>
    <name evidence="2" type="ORF">WG900_09170</name>
</gene>
<evidence type="ECO:0000313" key="2">
    <source>
        <dbReference type="EMBL" id="MEJ6010092.1"/>
    </source>
</evidence>
<name>A0ABU8S805_9SPHN</name>
<dbReference type="InterPro" id="IPR009875">
    <property type="entry name" value="PilZ_domain"/>
</dbReference>
<comment type="caution">
    <text evidence="2">The sequence shown here is derived from an EMBL/GenBank/DDBJ whole genome shotgun (WGS) entry which is preliminary data.</text>
</comment>
<organism evidence="2 3">
    <name type="scientific">Novosphingobium aquae</name>
    <dbReference type="NCBI Taxonomy" id="3133435"/>
    <lineage>
        <taxon>Bacteria</taxon>
        <taxon>Pseudomonadati</taxon>
        <taxon>Pseudomonadota</taxon>
        <taxon>Alphaproteobacteria</taxon>
        <taxon>Sphingomonadales</taxon>
        <taxon>Sphingomonadaceae</taxon>
        <taxon>Novosphingobium</taxon>
    </lineage>
</organism>
<feature type="domain" description="PilZ" evidence="1">
    <location>
        <begin position="104"/>
        <end position="191"/>
    </location>
</feature>
<sequence>MDAPDPGFGGQEKREEQRLVLLLRPAKVICRSGEYLCILRDVASRGARLRLFHPLPAQALMVLELGNGDRYDIEKMWERGDQAGFVFAQAAAVEHLIEERSRYRKRQVRARLTLDARLTAGGCDYPAVLRNISQQGGSLECEAPLALEQRVSLTARGLPQLDGKVRWRKGRGVGLVFEQTFKLDQLARLLFELQPFPPAISDDPQDAIFKRALKG</sequence>